<name>A0A183S8Z0_SCHSO</name>
<dbReference type="Proteomes" id="UP000275846">
    <property type="component" value="Unassembled WGS sequence"/>
</dbReference>
<dbReference type="AlphaFoldDB" id="A0A183S8Z0"/>
<reference evidence="3 4" key="2">
    <citation type="submission" date="2018-11" db="EMBL/GenBank/DDBJ databases">
        <authorList>
            <consortium name="Pathogen Informatics"/>
        </authorList>
    </citation>
    <scope>NUCLEOTIDE SEQUENCE [LARGE SCALE GENOMIC DNA]</scope>
    <source>
        <strain evidence="3 4">NST_G2</strain>
    </source>
</reference>
<feature type="domain" description="SWIM-type" evidence="2">
    <location>
        <begin position="136"/>
        <end position="181"/>
    </location>
</feature>
<dbReference type="STRING" id="70667.A0A183S8Z0"/>
<gene>
    <name evidence="3" type="ORF">SSLN_LOCUS688</name>
</gene>
<dbReference type="InterPro" id="IPR007527">
    <property type="entry name" value="Znf_SWIM"/>
</dbReference>
<evidence type="ECO:0000313" key="5">
    <source>
        <dbReference type="WBParaSite" id="SSLN_0000071901-mRNA-1"/>
    </source>
</evidence>
<dbReference type="InterPro" id="IPR039903">
    <property type="entry name" value="Zswim2"/>
</dbReference>
<evidence type="ECO:0000259" key="2">
    <source>
        <dbReference type="PROSITE" id="PS50966"/>
    </source>
</evidence>
<organism evidence="5">
    <name type="scientific">Schistocephalus solidus</name>
    <name type="common">Tapeworm</name>
    <dbReference type="NCBI Taxonomy" id="70667"/>
    <lineage>
        <taxon>Eukaryota</taxon>
        <taxon>Metazoa</taxon>
        <taxon>Spiralia</taxon>
        <taxon>Lophotrochozoa</taxon>
        <taxon>Platyhelminthes</taxon>
        <taxon>Cestoda</taxon>
        <taxon>Eucestoda</taxon>
        <taxon>Diphyllobothriidea</taxon>
        <taxon>Diphyllobothriidae</taxon>
        <taxon>Schistocephalus</taxon>
    </lineage>
</organism>
<keyword evidence="1" id="KW-0863">Zinc-finger</keyword>
<proteinExistence type="predicted"/>
<dbReference type="PANTHER" id="PTHR21540">
    <property type="entry name" value="RING FINGER AND SWIM DOMAIN-CONTAINING PROTEIN 2"/>
    <property type="match status" value="1"/>
</dbReference>
<protein>
    <submittedName>
        <fullName evidence="5">SWIM-type domain-containing protein</fullName>
    </submittedName>
</protein>
<evidence type="ECO:0000313" key="3">
    <source>
        <dbReference type="EMBL" id="VDL86039.1"/>
    </source>
</evidence>
<accession>A0A183S8Z0</accession>
<keyword evidence="1" id="KW-0862">Zinc</keyword>
<dbReference type="PROSITE" id="PS50966">
    <property type="entry name" value="ZF_SWIM"/>
    <property type="match status" value="1"/>
</dbReference>
<dbReference type="Pfam" id="PF04434">
    <property type="entry name" value="SWIM"/>
    <property type="match status" value="1"/>
</dbReference>
<sequence length="236" mass="25620">MGQVKRDFLSSSLVNPAGGSPIGDLTSYVAAPSCLLSVHLHWQLIFLTNHAAYGNSLSISLTSTELPNSMVGFRGSTGGTGVSLSASLREQIARALQANLLLLHQPTPNAFVLLDPNPPSCHWVEQSDQPASRQRFRVTLGSQHCTCSAFTRSGILSTCPVANTNAVSPCVHVLFVMLRVLRLSLDDPRILKTSLENHEVWAPLPPLPHSVFFFLSLRRAYGGGRGSQFMILTEIF</sequence>
<reference evidence="5" key="1">
    <citation type="submission" date="2016-06" db="UniProtKB">
        <authorList>
            <consortium name="WormBaseParasite"/>
        </authorList>
    </citation>
    <scope>IDENTIFICATION</scope>
</reference>
<dbReference type="EMBL" id="UYSU01000620">
    <property type="protein sequence ID" value="VDL86039.1"/>
    <property type="molecule type" value="Genomic_DNA"/>
</dbReference>
<dbReference type="GO" id="GO:0061630">
    <property type="term" value="F:ubiquitin protein ligase activity"/>
    <property type="evidence" value="ECO:0007669"/>
    <property type="project" value="InterPro"/>
</dbReference>
<keyword evidence="4" id="KW-1185">Reference proteome</keyword>
<dbReference type="OrthoDB" id="2122982at2759"/>
<dbReference type="GO" id="GO:0008270">
    <property type="term" value="F:zinc ion binding"/>
    <property type="evidence" value="ECO:0007669"/>
    <property type="project" value="UniProtKB-KW"/>
</dbReference>
<keyword evidence="1" id="KW-0479">Metal-binding</keyword>
<dbReference type="WBParaSite" id="SSLN_0000071901-mRNA-1">
    <property type="protein sequence ID" value="SSLN_0000071901-mRNA-1"/>
    <property type="gene ID" value="SSLN_0000071901"/>
</dbReference>
<evidence type="ECO:0000256" key="1">
    <source>
        <dbReference type="PROSITE-ProRule" id="PRU00325"/>
    </source>
</evidence>
<evidence type="ECO:0000313" key="4">
    <source>
        <dbReference type="Proteomes" id="UP000275846"/>
    </source>
</evidence>